<dbReference type="AlphaFoldDB" id="A0A6P1MIF4"/>
<dbReference type="Proteomes" id="UP000463883">
    <property type="component" value="Chromosome"/>
</dbReference>
<dbReference type="KEGG" id="amic:Ami3637_04640"/>
<gene>
    <name evidence="1" type="ORF">Ami3637_04640</name>
</gene>
<accession>A0A6P1MIF4</accession>
<dbReference type="RefSeq" id="WP_162361542.1">
    <property type="nucleotide sequence ID" value="NZ_CP047591.1"/>
</dbReference>
<evidence type="ECO:0000313" key="2">
    <source>
        <dbReference type="Proteomes" id="UP000463883"/>
    </source>
</evidence>
<proteinExistence type="predicted"/>
<protein>
    <submittedName>
        <fullName evidence="1">Uncharacterized protein</fullName>
    </submittedName>
</protein>
<organism evidence="1 2">
    <name type="scientific">Aminipila terrae</name>
    <dbReference type="NCBI Taxonomy" id="2697030"/>
    <lineage>
        <taxon>Bacteria</taxon>
        <taxon>Bacillati</taxon>
        <taxon>Bacillota</taxon>
        <taxon>Clostridia</taxon>
        <taxon>Peptostreptococcales</taxon>
        <taxon>Anaerovoracaceae</taxon>
        <taxon>Aminipila</taxon>
    </lineage>
</organism>
<reference evidence="1 2" key="1">
    <citation type="submission" date="2020-01" db="EMBL/GenBank/DDBJ databases">
        <title>Genomic analysis of Aminipila sp. CBA3637.</title>
        <authorList>
            <person name="Kim Y.B."/>
            <person name="Roh S.W."/>
        </authorList>
    </citation>
    <scope>NUCLEOTIDE SEQUENCE [LARGE SCALE GENOMIC DNA]</scope>
    <source>
        <strain evidence="1 2">CBA3637</strain>
    </source>
</reference>
<evidence type="ECO:0000313" key="1">
    <source>
        <dbReference type="EMBL" id="QHI71768.1"/>
    </source>
</evidence>
<sequence>MIENCQITKAQQDINNIVYRGRILWRDIATWLSTYLMVKTLQGEDVLLEQIKNKLLRIVAEFESNIRTFFGDKAADDHINLFSQYIMLMTTLIDATVEGNSGAADEIVKQIYEIAGKRVELLTEINPYWDQNTLENYIYTFNDMTIKEIIAFTSKQHENSIRIYERVLSYSTNLGDFIAQGIKNYMIFSLEPPTTVERPDY</sequence>
<name>A0A6P1MIF4_9FIRM</name>
<dbReference type="EMBL" id="CP047591">
    <property type="protein sequence ID" value="QHI71768.1"/>
    <property type="molecule type" value="Genomic_DNA"/>
</dbReference>
<keyword evidence="2" id="KW-1185">Reference proteome</keyword>